<evidence type="ECO:0000313" key="1">
    <source>
        <dbReference type="EMBL" id="NBG67354.1"/>
    </source>
</evidence>
<dbReference type="AlphaFoldDB" id="A0A6N9NN87"/>
<dbReference type="RefSeq" id="WP_160634303.1">
    <property type="nucleotide sequence ID" value="NZ_WWNE01000018.1"/>
</dbReference>
<keyword evidence="1" id="KW-0808">Transferase</keyword>
<comment type="caution">
    <text evidence="1">The sequence shown here is derived from an EMBL/GenBank/DDBJ whole genome shotgun (WGS) entry which is preliminary data.</text>
</comment>
<organism evidence="1 2">
    <name type="scientific">Acidiluteibacter ferrifornacis</name>
    <dbReference type="NCBI Taxonomy" id="2692424"/>
    <lineage>
        <taxon>Bacteria</taxon>
        <taxon>Pseudomonadati</taxon>
        <taxon>Bacteroidota</taxon>
        <taxon>Flavobacteriia</taxon>
        <taxon>Flavobacteriales</taxon>
        <taxon>Cryomorphaceae</taxon>
        <taxon>Acidiluteibacter</taxon>
    </lineage>
</organism>
<protein>
    <submittedName>
        <fullName evidence="1">RNA methylase</fullName>
    </submittedName>
</protein>
<sequence>MKLTQWEQLYQDSQQLKKPARISALISPTDVETIKALLLEVIQAYIAKGELHLGLKTYINSELRNDYNDRLLSHPPKKKDTLESWSSQVFGEEKFGLIFNYLEEFSNDFAQKAAEVVRPFIASAGLPLEGISFLFFMGNYGFTPFGIHKDAVGEDGVLFHLGPANKLFYTWDDPEHNAILHHSKVFHNVKEKLPEAQCYELKAGDAQFIPHAVYHIADTPEFSVSFVMDYVSPPMDQFENRLLKEAGEDNSIGQHKYVAPINAENPRNQWKQLLNQQSLQQKIEIAFERKILALKSNGGILRKSNLRRGFQLPNGQFAIKGKAIFPLFVENISEEKALIFARGHRLEKPHHSNLSELIEKINCGITVKFETIKAYLEPAWDLIEIYGFIGELINLEAIAIAE</sequence>
<evidence type="ECO:0000313" key="2">
    <source>
        <dbReference type="Proteomes" id="UP000470771"/>
    </source>
</evidence>
<keyword evidence="2" id="KW-1185">Reference proteome</keyword>
<dbReference type="Proteomes" id="UP000470771">
    <property type="component" value="Unassembled WGS sequence"/>
</dbReference>
<accession>A0A6N9NN87</accession>
<keyword evidence="1" id="KW-0489">Methyltransferase</keyword>
<dbReference type="EMBL" id="WWNE01000018">
    <property type="protein sequence ID" value="NBG67354.1"/>
    <property type="molecule type" value="Genomic_DNA"/>
</dbReference>
<reference evidence="1 2" key="1">
    <citation type="submission" date="2019-12" db="EMBL/GenBank/DDBJ databases">
        <authorList>
            <person name="Zhao J."/>
        </authorList>
    </citation>
    <scope>NUCLEOTIDE SEQUENCE [LARGE SCALE GENOMIC DNA]</scope>
    <source>
        <strain evidence="1 2">S-15</strain>
    </source>
</reference>
<dbReference type="GO" id="GO:0032259">
    <property type="term" value="P:methylation"/>
    <property type="evidence" value="ECO:0007669"/>
    <property type="project" value="UniProtKB-KW"/>
</dbReference>
<dbReference type="GO" id="GO:0008168">
    <property type="term" value="F:methyltransferase activity"/>
    <property type="evidence" value="ECO:0007669"/>
    <property type="project" value="UniProtKB-KW"/>
</dbReference>
<name>A0A6N9NN87_9FLAO</name>
<dbReference type="Gene3D" id="2.60.120.650">
    <property type="entry name" value="Cupin"/>
    <property type="match status" value="1"/>
</dbReference>
<dbReference type="SUPFAM" id="SSF51197">
    <property type="entry name" value="Clavaminate synthase-like"/>
    <property type="match status" value="1"/>
</dbReference>
<proteinExistence type="predicted"/>
<gene>
    <name evidence="1" type="ORF">GQN54_14595</name>
</gene>